<dbReference type="EC" id="3.6.4.13" evidence="7"/>
<dbReference type="SUPFAM" id="SSF52540">
    <property type="entry name" value="P-loop containing nucleoside triphosphate hydrolases"/>
    <property type="match status" value="1"/>
</dbReference>
<dbReference type="InterPro" id="IPR027417">
    <property type="entry name" value="P-loop_NTPase"/>
</dbReference>
<evidence type="ECO:0000313" key="11">
    <source>
        <dbReference type="EMBL" id="TKW52975.1"/>
    </source>
</evidence>
<evidence type="ECO:0000256" key="4">
    <source>
        <dbReference type="ARBA" id="ARBA00022840"/>
    </source>
</evidence>
<evidence type="ECO:0000259" key="9">
    <source>
        <dbReference type="PROSITE" id="PS51192"/>
    </source>
</evidence>
<evidence type="ECO:0000256" key="6">
    <source>
        <dbReference type="RuleBase" id="RU000492"/>
    </source>
</evidence>
<dbReference type="PROSITE" id="PS00039">
    <property type="entry name" value="DEAD_ATP_HELICASE"/>
    <property type="match status" value="1"/>
</dbReference>
<feature type="compositionally biased region" description="Low complexity" evidence="8">
    <location>
        <begin position="69"/>
        <end position="91"/>
    </location>
</feature>
<dbReference type="EMBL" id="PJEX01000212">
    <property type="protein sequence ID" value="TKW52975.1"/>
    <property type="molecule type" value="Genomic_DNA"/>
</dbReference>
<keyword evidence="5 7" id="KW-0694">RNA-binding</keyword>
<comment type="similarity">
    <text evidence="6">Belongs to the DEAD box helicase family.</text>
</comment>
<dbReference type="AlphaFoldDB" id="A0A4U6XBN2"/>
<sequence>MKLLTVLSSPIRLSPFPSFRLSPSPLFSLLSQKQFHSTPTDIMDRRGRGSNQNRGPRRGRRGAPYNERSAQLSTAAAASSAAPLQQSTAPPLTEPIPDDSPRFADMVGVSPALMQAITQDLKFNHMMPVQAATLTDLLPPNRRDCLVQAKTGTGKTIAFLLPAIQTLITNDRGRSAGISLLVISPTRELAMQIAKEAKALLQHLPQYRVCIAIGGTSKGREERLILDGCDILIATPGRLVDHLSNDSIRESFRHLDTLVLDEADRLLDMGFMPALKDIVSVLPDKAKTKRQGMLFSATIAPHVEKVAGIVLSEGYKFISTINPGESNTHERVPQFLIKVPTFAAVAPAMVGSIRQEAAHVGPDAFKAIIFAPTAALADFYGAVLANVPGMPPTAVLHSRMSQSKRTKTTNNYRESKSGILVATDVIARGMDFPGVTTVFQVGIPADKESYIHRLGRTARAGAEGRGIFIVTKAEGFFPQWTLKEISFQTRPADLSSADQVYQIAEQRIDEEQKAKIYQAWLGYYKNSMKSLKWEKEQLVAEGNIFARDALASPETPPIMKTVVSKMGLRGTRGLVVIPDVSDSRHGHRGGGGGEGRSGGSGGRGGSGGGGGGGGGGGKHGRF</sequence>
<keyword evidence="12" id="KW-1185">Reference proteome</keyword>
<dbReference type="GO" id="GO:0003723">
    <property type="term" value="F:RNA binding"/>
    <property type="evidence" value="ECO:0007669"/>
    <property type="project" value="UniProtKB-UniRule"/>
</dbReference>
<dbReference type="Gene3D" id="3.40.50.300">
    <property type="entry name" value="P-loop containing nucleotide triphosphate hydrolases"/>
    <property type="match status" value="2"/>
</dbReference>
<dbReference type="SMART" id="SM00490">
    <property type="entry name" value="HELICc"/>
    <property type="match status" value="1"/>
</dbReference>
<dbReference type="Proteomes" id="UP000310108">
    <property type="component" value="Unassembled WGS sequence"/>
</dbReference>
<evidence type="ECO:0000256" key="3">
    <source>
        <dbReference type="ARBA" id="ARBA00022806"/>
    </source>
</evidence>
<keyword evidence="2 6" id="KW-0378">Hydrolase</keyword>
<organism evidence="11 12">
    <name type="scientific">Colletotrichum tanaceti</name>
    <dbReference type="NCBI Taxonomy" id="1306861"/>
    <lineage>
        <taxon>Eukaryota</taxon>
        <taxon>Fungi</taxon>
        <taxon>Dikarya</taxon>
        <taxon>Ascomycota</taxon>
        <taxon>Pezizomycotina</taxon>
        <taxon>Sordariomycetes</taxon>
        <taxon>Hypocreomycetidae</taxon>
        <taxon>Glomerellales</taxon>
        <taxon>Glomerellaceae</taxon>
        <taxon>Colletotrichum</taxon>
        <taxon>Colletotrichum destructivum species complex</taxon>
    </lineage>
</organism>
<dbReference type="PANTHER" id="PTHR24031">
    <property type="entry name" value="RNA HELICASE"/>
    <property type="match status" value="1"/>
</dbReference>
<dbReference type="Pfam" id="PF00271">
    <property type="entry name" value="Helicase_C"/>
    <property type="match status" value="1"/>
</dbReference>
<feature type="compositionally biased region" description="Gly residues" evidence="8">
    <location>
        <begin position="589"/>
        <end position="622"/>
    </location>
</feature>
<dbReference type="GO" id="GO:0005524">
    <property type="term" value="F:ATP binding"/>
    <property type="evidence" value="ECO:0007669"/>
    <property type="project" value="UniProtKB-UniRule"/>
</dbReference>
<dbReference type="SMART" id="SM00487">
    <property type="entry name" value="DEXDc"/>
    <property type="match status" value="1"/>
</dbReference>
<gene>
    <name evidence="11" type="primary">MSS116</name>
    <name evidence="11" type="ORF">CTA1_711</name>
</gene>
<keyword evidence="3 6" id="KW-0347">Helicase</keyword>
<proteinExistence type="inferred from homology"/>
<evidence type="ECO:0000256" key="8">
    <source>
        <dbReference type="SAM" id="MobiDB-lite"/>
    </source>
</evidence>
<feature type="region of interest" description="Disordered" evidence="8">
    <location>
        <begin position="580"/>
        <end position="622"/>
    </location>
</feature>
<comment type="function">
    <text evidence="7">RNA helicase.</text>
</comment>
<dbReference type="Pfam" id="PF00270">
    <property type="entry name" value="DEAD"/>
    <property type="match status" value="1"/>
</dbReference>
<dbReference type="OrthoDB" id="193716at2759"/>
<evidence type="ECO:0000256" key="5">
    <source>
        <dbReference type="ARBA" id="ARBA00022884"/>
    </source>
</evidence>
<dbReference type="GO" id="GO:0016787">
    <property type="term" value="F:hydrolase activity"/>
    <property type="evidence" value="ECO:0007669"/>
    <property type="project" value="UniProtKB-KW"/>
</dbReference>
<evidence type="ECO:0000256" key="7">
    <source>
        <dbReference type="RuleBase" id="RU365068"/>
    </source>
</evidence>
<dbReference type="STRING" id="1306861.A0A4U6XBN2"/>
<dbReference type="InterPro" id="IPR014001">
    <property type="entry name" value="Helicase_ATP-bd"/>
</dbReference>
<feature type="domain" description="Helicase C-terminal" evidence="10">
    <location>
        <begin position="352"/>
        <end position="516"/>
    </location>
</feature>
<dbReference type="PROSITE" id="PS51194">
    <property type="entry name" value="HELICASE_CTER"/>
    <property type="match status" value="1"/>
</dbReference>
<feature type="region of interest" description="Disordered" evidence="8">
    <location>
        <begin position="37"/>
        <end position="99"/>
    </location>
</feature>
<name>A0A4U6XBN2_9PEZI</name>
<evidence type="ECO:0000256" key="1">
    <source>
        <dbReference type="ARBA" id="ARBA00022741"/>
    </source>
</evidence>
<dbReference type="CDD" id="cd17964">
    <property type="entry name" value="DEADc_MSS116"/>
    <property type="match status" value="1"/>
</dbReference>
<evidence type="ECO:0000259" key="10">
    <source>
        <dbReference type="PROSITE" id="PS51194"/>
    </source>
</evidence>
<comment type="caution">
    <text evidence="11">The sequence shown here is derived from an EMBL/GenBank/DDBJ whole genome shotgun (WGS) entry which is preliminary data.</text>
</comment>
<reference evidence="11 12" key="1">
    <citation type="journal article" date="2019" name="PLoS ONE">
        <title>Comparative genome analysis indicates high evolutionary potential of pathogenicity genes in Colletotrichum tanaceti.</title>
        <authorList>
            <person name="Lelwala R.V."/>
            <person name="Korhonen P.K."/>
            <person name="Young N.D."/>
            <person name="Scott J.B."/>
            <person name="Ades P.A."/>
            <person name="Gasser R.B."/>
            <person name="Taylor P.W.J."/>
        </authorList>
    </citation>
    <scope>NUCLEOTIDE SEQUENCE [LARGE SCALE GENOMIC DNA]</scope>
    <source>
        <strain evidence="11">BRIP57314</strain>
    </source>
</reference>
<evidence type="ECO:0000313" key="12">
    <source>
        <dbReference type="Proteomes" id="UP000310108"/>
    </source>
</evidence>
<dbReference type="InterPro" id="IPR001650">
    <property type="entry name" value="Helicase_C-like"/>
</dbReference>
<dbReference type="CDD" id="cd18787">
    <property type="entry name" value="SF2_C_DEAD"/>
    <property type="match status" value="1"/>
</dbReference>
<keyword evidence="1 6" id="KW-0547">Nucleotide-binding</keyword>
<dbReference type="InterPro" id="IPR011545">
    <property type="entry name" value="DEAD/DEAH_box_helicase_dom"/>
</dbReference>
<feature type="domain" description="Helicase ATP-binding" evidence="9">
    <location>
        <begin position="136"/>
        <end position="317"/>
    </location>
</feature>
<dbReference type="GO" id="GO:0003724">
    <property type="term" value="F:RNA helicase activity"/>
    <property type="evidence" value="ECO:0007669"/>
    <property type="project" value="UniProtKB-EC"/>
</dbReference>
<protein>
    <recommendedName>
        <fullName evidence="7">ATP-dependent RNA helicase</fullName>
        <ecNumber evidence="7">3.6.4.13</ecNumber>
    </recommendedName>
</protein>
<dbReference type="PROSITE" id="PS51192">
    <property type="entry name" value="HELICASE_ATP_BIND_1"/>
    <property type="match status" value="1"/>
</dbReference>
<accession>A0A4U6XBN2</accession>
<dbReference type="InterPro" id="IPR000629">
    <property type="entry name" value="RNA-helicase_DEAD-box_CS"/>
</dbReference>
<keyword evidence="4 6" id="KW-0067">ATP-binding</keyword>
<comment type="catalytic activity">
    <reaction evidence="7">
        <text>ATP + H2O = ADP + phosphate + H(+)</text>
        <dbReference type="Rhea" id="RHEA:13065"/>
        <dbReference type="ChEBI" id="CHEBI:15377"/>
        <dbReference type="ChEBI" id="CHEBI:15378"/>
        <dbReference type="ChEBI" id="CHEBI:30616"/>
        <dbReference type="ChEBI" id="CHEBI:43474"/>
        <dbReference type="ChEBI" id="CHEBI:456216"/>
        <dbReference type="EC" id="3.6.4.13"/>
    </reaction>
</comment>
<comment type="domain">
    <text evidence="7">The Q motif is unique to and characteristic of the DEAD box family of RNA helicases and controls ATP binding and hydrolysis.</text>
</comment>
<evidence type="ECO:0000256" key="2">
    <source>
        <dbReference type="ARBA" id="ARBA00022801"/>
    </source>
</evidence>